<evidence type="ECO:0000256" key="2">
    <source>
        <dbReference type="ARBA" id="ARBA00004613"/>
    </source>
</evidence>
<evidence type="ECO:0000256" key="6">
    <source>
        <dbReference type="ARBA" id="ARBA00022525"/>
    </source>
</evidence>
<organism evidence="23 24">
    <name type="scientific">Psilocybe cyanescens</name>
    <dbReference type="NCBI Taxonomy" id="93625"/>
    <lineage>
        <taxon>Eukaryota</taxon>
        <taxon>Fungi</taxon>
        <taxon>Dikarya</taxon>
        <taxon>Basidiomycota</taxon>
        <taxon>Agaricomycotina</taxon>
        <taxon>Agaricomycetes</taxon>
        <taxon>Agaricomycetidae</taxon>
        <taxon>Agaricales</taxon>
        <taxon>Agaricineae</taxon>
        <taxon>Strophariaceae</taxon>
        <taxon>Psilocybe</taxon>
    </lineage>
</organism>
<evidence type="ECO:0000256" key="14">
    <source>
        <dbReference type="ARBA" id="ARBA00034010"/>
    </source>
</evidence>
<gene>
    <name evidence="23" type="ORF">CVT25_011670</name>
</gene>
<dbReference type="Pfam" id="PF05199">
    <property type="entry name" value="GMC_oxred_C"/>
    <property type="match status" value="1"/>
</dbReference>
<reference evidence="23 24" key="1">
    <citation type="journal article" date="2018" name="Evol. Lett.">
        <title>Horizontal gene cluster transfer increased hallucinogenic mushroom diversity.</title>
        <authorList>
            <person name="Reynolds H.T."/>
            <person name="Vijayakumar V."/>
            <person name="Gluck-Thaler E."/>
            <person name="Korotkin H.B."/>
            <person name="Matheny P.B."/>
            <person name="Slot J.C."/>
        </authorList>
    </citation>
    <scope>NUCLEOTIDE SEQUENCE [LARGE SCALE GENOMIC DNA]</scope>
    <source>
        <strain evidence="23 24">2631</strain>
    </source>
</reference>
<evidence type="ECO:0000256" key="17">
    <source>
        <dbReference type="ARBA" id="ARBA00034059"/>
    </source>
</evidence>
<evidence type="ECO:0000256" key="8">
    <source>
        <dbReference type="ARBA" id="ARBA00022729"/>
    </source>
</evidence>
<evidence type="ECO:0000256" key="16">
    <source>
        <dbReference type="ARBA" id="ARBA00034050"/>
    </source>
</evidence>
<dbReference type="Gene3D" id="3.50.50.60">
    <property type="entry name" value="FAD/NAD(P)-binding domain"/>
    <property type="match status" value="1"/>
</dbReference>
<dbReference type="SUPFAM" id="SSF51905">
    <property type="entry name" value="FAD/NAD(P)-binding domain"/>
    <property type="match status" value="1"/>
</dbReference>
<proteinExistence type="inferred from homology"/>
<feature type="domain" description="Glucose-methanol-choline oxidoreductase N-terminal" evidence="21">
    <location>
        <begin position="92"/>
        <end position="115"/>
    </location>
</feature>
<dbReference type="InterPro" id="IPR007867">
    <property type="entry name" value="GMC_OxRtase_C"/>
</dbReference>
<keyword evidence="8" id="KW-0732">Signal</keyword>
<dbReference type="Proteomes" id="UP000283269">
    <property type="component" value="Unassembled WGS sequence"/>
</dbReference>
<name>A0A409XWI6_PSICY</name>
<evidence type="ECO:0000256" key="19">
    <source>
        <dbReference type="PIRSR" id="PIRSR000137-2"/>
    </source>
</evidence>
<keyword evidence="10" id="KW-0560">Oxidoreductase</keyword>
<dbReference type="Gene3D" id="3.30.560.10">
    <property type="entry name" value="Glucose Oxidase, domain 3"/>
    <property type="match status" value="1"/>
</dbReference>
<keyword evidence="7 20" id="KW-0285">Flavoprotein</keyword>
<dbReference type="InterPro" id="IPR000172">
    <property type="entry name" value="GMC_OxRdtase_N"/>
</dbReference>
<sequence>MPIVNVEEAVKNAFDYVVIGGGTAGLIVAARLSEDPSVKVLVLEAGEQNLKDPLIEVPAQFLRTFGNPQYDWAFPVVKQKHANNIEHMWQRGKGLGGSSGMNFFAWIKPPAADIDAYEKLGNPGWNWAEYEKYSRRSETFHAPTKEQMDLYPHNFSTDHRGTTGPVQVAISHSVHTLDTLFQETMVNKGLKEVKDPYDGDMTGTWIASSSIDPRTWTRSYSANAYLVPNLNRENLSVLTGAYVSRVLLSESSGNEDRTVTGVEFIHNETKHEVKANKEVVLSAGSIKSPQILELSGIGNPDILGPLGIQVEIDLPGVGENVQEHYGCPVTFELDPKIPHETLDFLRDPAYAGKQIELHALGQGAFRKGLTSFAYFPLTAIDRSEAARIISKAEEEVKALEKSGTLRPGVKEQLDIQLDILKDEKVPDCEIVVMPFFASRAVAPEPGKLYTTLVGILNHPISRGTIHAQSSDPLLNPTIDPHYLESETDLEVLAQHVKFIKSLADVEPWKSGIIREADPGAHLKTDEEIKEYVKNCIATIWHTTGSCSMLPRDKAGVVDHNLKVYGTKNLRVVDLSVIPLQIAAHTQATAYFVGEKGAALIKEGDRKAAGGNVVE</sequence>
<dbReference type="PIRSF" id="PIRSF000137">
    <property type="entry name" value="Alcohol_oxidase"/>
    <property type="match status" value="1"/>
</dbReference>
<dbReference type="PANTHER" id="PTHR11552:SF201">
    <property type="entry name" value="GLUCOSE-METHANOL-CHOLINE OXIDOREDUCTASE N-TERMINAL DOMAIN-CONTAINING PROTEIN"/>
    <property type="match status" value="1"/>
</dbReference>
<evidence type="ECO:0000256" key="15">
    <source>
        <dbReference type="ARBA" id="ARBA00034029"/>
    </source>
</evidence>
<dbReference type="EC" id="1.1.99.29" evidence="5"/>
<evidence type="ECO:0000256" key="10">
    <source>
        <dbReference type="ARBA" id="ARBA00023002"/>
    </source>
</evidence>
<keyword evidence="9 19" id="KW-0274">FAD</keyword>
<keyword evidence="6" id="KW-0964">Secreted</keyword>
<dbReference type="OrthoDB" id="269227at2759"/>
<comment type="function">
    <text evidence="12">Catalyzes the single-oxidation or sequential double oxidation reaction of carbohydrates primarily at carbon-2 and/or carbon-3 with the concomitant reduction of the flavin. The enzyme exhibits a broad sugar substrate specificity, oxidizing different aldopyranoses to the corresponding C-1, C-2, C-3 or C-1,2, C-2,3 and C-3,4 (di)dehydro sugars with substrate-specific regioselectivity. Accepts only a narrow range of electron acceptors such as substituted benzoquinones and complexed metal ions and reacts extremely slowly with O(2) as acceptor. May play a role in the natural recycling of plant matter by oxidizing all major monosaccharides in lignocellulose and by reducing quinone compounds or reactive radical species generated during lignin depolymerization.</text>
</comment>
<evidence type="ECO:0000256" key="12">
    <source>
        <dbReference type="ARBA" id="ARBA00024699"/>
    </source>
</evidence>
<comment type="catalytic activity">
    <reaction evidence="14">
        <text>pyranose + acceptor = pyranos-2,3-diulose + reduced acceptor.</text>
        <dbReference type="EC" id="1.1.99.29"/>
    </reaction>
</comment>
<evidence type="ECO:0000256" key="5">
    <source>
        <dbReference type="ARBA" id="ARBA00013177"/>
    </source>
</evidence>
<dbReference type="InParanoid" id="A0A409XWI6"/>
<evidence type="ECO:0000313" key="23">
    <source>
        <dbReference type="EMBL" id="PPQ95127.1"/>
    </source>
</evidence>
<evidence type="ECO:0000256" key="20">
    <source>
        <dbReference type="RuleBase" id="RU003968"/>
    </source>
</evidence>
<feature type="active site" description="Proton acceptor" evidence="18">
    <location>
        <position position="584"/>
    </location>
</feature>
<dbReference type="PROSITE" id="PS00624">
    <property type="entry name" value="GMC_OXRED_2"/>
    <property type="match status" value="1"/>
</dbReference>
<dbReference type="SUPFAM" id="SSF54373">
    <property type="entry name" value="FAD-linked reductases, C-terminal domain"/>
    <property type="match status" value="1"/>
</dbReference>
<comment type="catalytic activity">
    <reaction evidence="16">
        <text>a pyranoside + acceptor = a pyranosid-3-ulose + reduced acceptor.</text>
        <dbReference type="EC" id="1.1.99.29"/>
    </reaction>
</comment>
<accession>A0A409XWI6</accession>
<feature type="binding site" evidence="19">
    <location>
        <begin position="540"/>
        <end position="541"/>
    </location>
    <ligand>
        <name>FAD</name>
        <dbReference type="ChEBI" id="CHEBI:57692"/>
    </ligand>
</feature>
<comment type="catalytic activity">
    <reaction evidence="13">
        <text>pyranose + acceptor = pyranos-2-ulose + reduced acceptor.</text>
        <dbReference type="EC" id="1.1.99.29"/>
    </reaction>
</comment>
<dbReference type="AlphaFoldDB" id="A0A409XWI6"/>
<keyword evidence="11" id="KW-0325">Glycoprotein</keyword>
<comment type="catalytic activity">
    <reaction evidence="15">
        <text>pyranose + acceptor = pyranos-3-ulose + reduced acceptor.</text>
        <dbReference type="EC" id="1.1.99.29"/>
    </reaction>
</comment>
<evidence type="ECO:0000256" key="18">
    <source>
        <dbReference type="PIRSR" id="PIRSR000137-1"/>
    </source>
</evidence>
<evidence type="ECO:0000256" key="4">
    <source>
        <dbReference type="ARBA" id="ARBA00011245"/>
    </source>
</evidence>
<dbReference type="GO" id="GO:0033718">
    <property type="term" value="F:pyranose dehydrogenase (acceptor) activity"/>
    <property type="evidence" value="ECO:0007669"/>
    <property type="project" value="UniProtKB-EC"/>
</dbReference>
<dbReference type="Pfam" id="PF00732">
    <property type="entry name" value="GMC_oxred_N"/>
    <property type="match status" value="1"/>
</dbReference>
<feature type="domain" description="Glucose-methanol-choline oxidoreductase N-terminal" evidence="22">
    <location>
        <begin position="284"/>
        <end position="298"/>
    </location>
</feature>
<evidence type="ECO:0000256" key="13">
    <source>
        <dbReference type="ARBA" id="ARBA00033986"/>
    </source>
</evidence>
<feature type="active site" description="Proton donor" evidence="18">
    <location>
        <position position="541"/>
    </location>
</feature>
<evidence type="ECO:0000259" key="22">
    <source>
        <dbReference type="PROSITE" id="PS00624"/>
    </source>
</evidence>
<evidence type="ECO:0000259" key="21">
    <source>
        <dbReference type="PROSITE" id="PS00623"/>
    </source>
</evidence>
<dbReference type="STRING" id="93625.A0A409XWI6"/>
<evidence type="ECO:0000313" key="24">
    <source>
        <dbReference type="Proteomes" id="UP000283269"/>
    </source>
</evidence>
<comment type="cofactor">
    <cofactor evidence="1 19">
        <name>FAD</name>
        <dbReference type="ChEBI" id="CHEBI:57692"/>
    </cofactor>
</comment>
<comment type="catalytic activity">
    <reaction evidence="17">
        <text>a pyranoside + acceptor = a pyranosid-3,4-diulose + reduced acceptor.</text>
        <dbReference type="EC" id="1.1.99.29"/>
    </reaction>
</comment>
<comment type="similarity">
    <text evidence="3 20">Belongs to the GMC oxidoreductase family.</text>
</comment>
<dbReference type="GO" id="GO:0005576">
    <property type="term" value="C:extracellular region"/>
    <property type="evidence" value="ECO:0007669"/>
    <property type="project" value="UniProtKB-SubCell"/>
</dbReference>
<dbReference type="InterPro" id="IPR036188">
    <property type="entry name" value="FAD/NAD-bd_sf"/>
</dbReference>
<comment type="subunit">
    <text evidence="4">Monomer.</text>
</comment>
<dbReference type="GO" id="GO:0050660">
    <property type="term" value="F:flavin adenine dinucleotide binding"/>
    <property type="evidence" value="ECO:0007669"/>
    <property type="project" value="InterPro"/>
</dbReference>
<feature type="binding site" evidence="19">
    <location>
        <position position="243"/>
    </location>
    <ligand>
        <name>FAD</name>
        <dbReference type="ChEBI" id="CHEBI:57692"/>
    </ligand>
</feature>
<comment type="caution">
    <text evidence="23">The sequence shown here is derived from an EMBL/GenBank/DDBJ whole genome shotgun (WGS) entry which is preliminary data.</text>
</comment>
<dbReference type="InterPro" id="IPR012132">
    <property type="entry name" value="GMC_OxRdtase"/>
</dbReference>
<dbReference type="EMBL" id="NHYD01000088">
    <property type="protein sequence ID" value="PPQ95127.1"/>
    <property type="molecule type" value="Genomic_DNA"/>
</dbReference>
<dbReference type="PROSITE" id="PS00623">
    <property type="entry name" value="GMC_OXRED_1"/>
    <property type="match status" value="1"/>
</dbReference>
<protein>
    <recommendedName>
        <fullName evidence="5">pyranose dehydrogenase (acceptor)</fullName>
        <ecNumber evidence="5">1.1.99.29</ecNumber>
    </recommendedName>
</protein>
<keyword evidence="24" id="KW-1185">Reference proteome</keyword>
<comment type="subcellular location">
    <subcellularLocation>
        <location evidence="2">Secreted</location>
    </subcellularLocation>
</comment>
<evidence type="ECO:0000256" key="11">
    <source>
        <dbReference type="ARBA" id="ARBA00023180"/>
    </source>
</evidence>
<evidence type="ECO:0000256" key="7">
    <source>
        <dbReference type="ARBA" id="ARBA00022630"/>
    </source>
</evidence>
<evidence type="ECO:0000256" key="1">
    <source>
        <dbReference type="ARBA" id="ARBA00001974"/>
    </source>
</evidence>
<dbReference type="PANTHER" id="PTHR11552">
    <property type="entry name" value="GLUCOSE-METHANOL-CHOLINE GMC OXIDOREDUCTASE"/>
    <property type="match status" value="1"/>
</dbReference>
<evidence type="ECO:0000256" key="3">
    <source>
        <dbReference type="ARBA" id="ARBA00010790"/>
    </source>
</evidence>
<evidence type="ECO:0000256" key="9">
    <source>
        <dbReference type="ARBA" id="ARBA00022827"/>
    </source>
</evidence>